<keyword evidence="4" id="KW-1133">Transmembrane helix</keyword>
<keyword evidence="4" id="KW-0472">Membrane</keyword>
<dbReference type="Proteomes" id="UP000179221">
    <property type="component" value="Unassembled WGS sequence"/>
</dbReference>
<dbReference type="Pfam" id="PF00353">
    <property type="entry name" value="HemolysinCabind"/>
    <property type="match status" value="3"/>
</dbReference>
<dbReference type="PROSITE" id="PS00330">
    <property type="entry name" value="HEMOLYSIN_CALCIUM"/>
    <property type="match status" value="4"/>
</dbReference>
<dbReference type="SUPFAM" id="SSF51120">
    <property type="entry name" value="beta-Roll"/>
    <property type="match status" value="1"/>
</dbReference>
<protein>
    <submittedName>
        <fullName evidence="5">Uncharacterized protein</fullName>
    </submittedName>
</protein>
<keyword evidence="4" id="KW-0812">Transmembrane</keyword>
<reference evidence="5 6" key="1">
    <citation type="journal article" date="2016" name="Nat. Commun.">
        <title>Thousands of microbial genomes shed light on interconnected biogeochemical processes in an aquifer system.</title>
        <authorList>
            <person name="Anantharaman K."/>
            <person name="Brown C.T."/>
            <person name="Hug L.A."/>
            <person name="Sharon I."/>
            <person name="Castelle C.J."/>
            <person name="Probst A.J."/>
            <person name="Thomas B.C."/>
            <person name="Singh A."/>
            <person name="Wilkins M.J."/>
            <person name="Karaoz U."/>
            <person name="Brodie E.L."/>
            <person name="Williams K.H."/>
            <person name="Hubbard S.S."/>
            <person name="Banfield J.F."/>
        </authorList>
    </citation>
    <scope>NUCLEOTIDE SEQUENCE [LARGE SCALE GENOMIC DNA]</scope>
</reference>
<dbReference type="InterPro" id="IPR018511">
    <property type="entry name" value="Hemolysin-typ_Ca-bd_CS"/>
</dbReference>
<gene>
    <name evidence="5" type="ORF">A2628_00615</name>
</gene>
<dbReference type="PANTHER" id="PTHR38340:SF1">
    <property type="entry name" value="S-LAYER PROTEIN"/>
    <property type="match status" value="1"/>
</dbReference>
<dbReference type="GO" id="GO:0005576">
    <property type="term" value="C:extracellular region"/>
    <property type="evidence" value="ECO:0007669"/>
    <property type="project" value="UniProtKB-SubCell"/>
</dbReference>
<evidence type="ECO:0000256" key="4">
    <source>
        <dbReference type="SAM" id="Phobius"/>
    </source>
</evidence>
<evidence type="ECO:0000256" key="1">
    <source>
        <dbReference type="ARBA" id="ARBA00004613"/>
    </source>
</evidence>
<comment type="caution">
    <text evidence="5">The sequence shown here is derived from an EMBL/GenBank/DDBJ whole genome shotgun (WGS) entry which is preliminary data.</text>
</comment>
<name>A0A1F7YEQ0_9BACT</name>
<dbReference type="AlphaFoldDB" id="A0A1F7YEQ0"/>
<dbReference type="PRINTS" id="PR00313">
    <property type="entry name" value="CABNDNGRPT"/>
</dbReference>
<comment type="subcellular location">
    <subcellularLocation>
        <location evidence="1">Secreted</location>
    </subcellularLocation>
</comment>
<dbReference type="InterPro" id="IPR050557">
    <property type="entry name" value="RTX_toxin/Mannuronan_C5-epim"/>
</dbReference>
<evidence type="ECO:0000256" key="2">
    <source>
        <dbReference type="ARBA" id="ARBA00022525"/>
    </source>
</evidence>
<dbReference type="GO" id="GO:0005509">
    <property type="term" value="F:calcium ion binding"/>
    <property type="evidence" value="ECO:0007669"/>
    <property type="project" value="InterPro"/>
</dbReference>
<dbReference type="InterPro" id="IPR001343">
    <property type="entry name" value="Hemolysn_Ca-bd"/>
</dbReference>
<proteinExistence type="predicted"/>
<evidence type="ECO:0000313" key="5">
    <source>
        <dbReference type="EMBL" id="OGM25806.1"/>
    </source>
</evidence>
<keyword evidence="2" id="KW-0964">Secreted</keyword>
<feature type="transmembrane region" description="Helical" evidence="4">
    <location>
        <begin position="12"/>
        <end position="28"/>
    </location>
</feature>
<organism evidence="5 6">
    <name type="scientific">Candidatus Woesebacteria bacterium RIFCSPHIGHO2_01_FULL_40_22</name>
    <dbReference type="NCBI Taxonomy" id="1802499"/>
    <lineage>
        <taxon>Bacteria</taxon>
        <taxon>Candidatus Woeseibacteriota</taxon>
    </lineage>
</organism>
<dbReference type="InterPro" id="IPR011049">
    <property type="entry name" value="Serralysin-like_metalloprot_C"/>
</dbReference>
<feature type="region of interest" description="Disordered" evidence="3">
    <location>
        <begin position="321"/>
        <end position="341"/>
    </location>
</feature>
<evidence type="ECO:0000256" key="3">
    <source>
        <dbReference type="SAM" id="MobiDB-lite"/>
    </source>
</evidence>
<dbReference type="EMBL" id="MGGL01000019">
    <property type="protein sequence ID" value="OGM25806.1"/>
    <property type="molecule type" value="Genomic_DNA"/>
</dbReference>
<dbReference type="Gene3D" id="2.150.10.10">
    <property type="entry name" value="Serralysin-like metalloprotease, C-terminal"/>
    <property type="match status" value="2"/>
</dbReference>
<accession>A0A1F7YEQ0</accession>
<dbReference type="PANTHER" id="PTHR38340">
    <property type="entry name" value="S-LAYER PROTEIN"/>
    <property type="match status" value="1"/>
</dbReference>
<sequence>MKINIKHYRRLLILLLLPFVIAGSIYIYKEKRINNVSAVDLIQVTYNGNAPPVPVFYVTNMLPGDEVEKTFKVINVYSNSLDVTMKSVFVDEEKDFADILEIIMGEVGGPDIYGGTTGFKTVQNFLDESSPFVLGNIPAGSDKSYRVKVKFPSPSGNEYQLALVIFDIIWSAQIPIEQLPPECAHLCPTSVIEGTEDSERLTGTNESDLIIGHGGNDRIKGLSGDDCIIGGEGNDHLEGGPGDDSILGGSGNDKIQGASGKDLIYGGSGNDNIDGGSNDDVIYGEGGNDDLRGYTGEDLIYGGGGNDTIRGEAGRDKLYGEADNDTITGGNSDDFLDGGSESDYLNGNSGSDECINGETIHFCEL</sequence>
<evidence type="ECO:0000313" key="6">
    <source>
        <dbReference type="Proteomes" id="UP000179221"/>
    </source>
</evidence>